<protein>
    <submittedName>
        <fullName evidence="1">Flavin-nucleotide-binding protein</fullName>
    </submittedName>
</protein>
<dbReference type="Proteomes" id="UP000297839">
    <property type="component" value="Unassembled WGS sequence"/>
</dbReference>
<name>A0A4Z0C066_9BURK</name>
<evidence type="ECO:0000313" key="2">
    <source>
        <dbReference type="Proteomes" id="UP000297839"/>
    </source>
</evidence>
<gene>
    <name evidence="1" type="ORF">EZ216_08090</name>
</gene>
<dbReference type="EMBL" id="SMLK01000002">
    <property type="protein sequence ID" value="TFZ03619.1"/>
    <property type="molecule type" value="Genomic_DNA"/>
</dbReference>
<sequence>MTTEAFHAGERELQVRAGVRERLAAAGERVVRNHMPQQHRDFFAQLPWLLVGALDAQGQPWATALAGPPGFVDSPDERLLRVRAQPAAGDPLAGALVDGRPVGLLGLEAHTRRRNRLNGWVFAGDATGFHVQAGQSFGNCPKYIQARRAEYDPGWGLPGEAGALAALDEEARSLIAAADTFFIATAHPDALADGDPAHGVDLSHRGGRPGFVHVAGDELLVPDFAGNLFFNTFGNLLLQPRCGLLFIDYASGDLLWLAAHAAIDWNPPAGFSGAQRMLRLRVTAARRGRRRLPLRWSTAQPAPELALTGHW</sequence>
<keyword evidence="2" id="KW-1185">Reference proteome</keyword>
<dbReference type="SUPFAM" id="SSF50475">
    <property type="entry name" value="FMN-binding split barrel"/>
    <property type="match status" value="1"/>
</dbReference>
<reference evidence="1 2" key="1">
    <citation type="submission" date="2019-03" db="EMBL/GenBank/DDBJ databases">
        <title>Ramlibacter sp. 18x22-1, whole genome shotgun sequence.</title>
        <authorList>
            <person name="Zhang X."/>
            <person name="Feng G."/>
            <person name="Zhu H."/>
        </authorList>
    </citation>
    <scope>NUCLEOTIDE SEQUENCE [LARGE SCALE GENOMIC DNA]</scope>
    <source>
        <strain evidence="1 2">18x22-1</strain>
    </source>
</reference>
<dbReference type="PANTHER" id="PTHR42815:SF2">
    <property type="entry name" value="FAD-BINDING, PUTATIVE (AFU_ORTHOLOGUE AFUA_6G07600)-RELATED"/>
    <property type="match status" value="1"/>
</dbReference>
<organism evidence="1 2">
    <name type="scientific">Ramlibacter humi</name>
    <dbReference type="NCBI Taxonomy" id="2530451"/>
    <lineage>
        <taxon>Bacteria</taxon>
        <taxon>Pseudomonadati</taxon>
        <taxon>Pseudomonadota</taxon>
        <taxon>Betaproteobacteria</taxon>
        <taxon>Burkholderiales</taxon>
        <taxon>Comamonadaceae</taxon>
        <taxon>Ramlibacter</taxon>
    </lineage>
</organism>
<proteinExistence type="predicted"/>
<dbReference type="OrthoDB" id="9796486at2"/>
<accession>A0A4Z0C066</accession>
<evidence type="ECO:0000313" key="1">
    <source>
        <dbReference type="EMBL" id="TFZ03619.1"/>
    </source>
</evidence>
<dbReference type="InterPro" id="IPR012349">
    <property type="entry name" value="Split_barrel_FMN-bd"/>
</dbReference>
<dbReference type="RefSeq" id="WP_135249244.1">
    <property type="nucleotide sequence ID" value="NZ_SMLK01000002.1"/>
</dbReference>
<comment type="caution">
    <text evidence="1">The sequence shown here is derived from an EMBL/GenBank/DDBJ whole genome shotgun (WGS) entry which is preliminary data.</text>
</comment>
<dbReference type="AlphaFoldDB" id="A0A4Z0C066"/>
<dbReference type="PANTHER" id="PTHR42815">
    <property type="entry name" value="FAD-BINDING, PUTATIVE (AFU_ORTHOLOGUE AFUA_6G07600)-RELATED"/>
    <property type="match status" value="1"/>
</dbReference>
<dbReference type="Gene3D" id="2.30.110.10">
    <property type="entry name" value="Electron Transport, Fmn-binding Protein, Chain A"/>
    <property type="match status" value="1"/>
</dbReference>